<dbReference type="Pfam" id="PF26003">
    <property type="entry name" value="Integrase_N_phage"/>
    <property type="match status" value="1"/>
</dbReference>
<reference evidence="9 10" key="1">
    <citation type="journal article" date="2015" name="Stand. Genomic Sci.">
        <title>Genomic Encyclopedia of Bacterial and Archaeal Type Strains, Phase III: the genomes of soil and plant-associated and newly described type strains.</title>
        <authorList>
            <person name="Whitman W.B."/>
            <person name="Woyke T."/>
            <person name="Klenk H.P."/>
            <person name="Zhou Y."/>
            <person name="Lilburn T.G."/>
            <person name="Beck B.J."/>
            <person name="De Vos P."/>
            <person name="Vandamme P."/>
            <person name="Eisen J.A."/>
            <person name="Garrity G."/>
            <person name="Hugenholtz P."/>
            <person name="Kyrpides N.C."/>
        </authorList>
    </citation>
    <scope>NUCLEOTIDE SEQUENCE [LARGE SCALE GENOMIC DNA]</scope>
    <source>
        <strain evidence="9 10">VKM Ac-2538</strain>
    </source>
</reference>
<evidence type="ECO:0000259" key="8">
    <source>
        <dbReference type="PROSITE" id="PS51900"/>
    </source>
</evidence>
<dbReference type="InterPro" id="IPR010998">
    <property type="entry name" value="Integrase_recombinase_N"/>
</dbReference>
<dbReference type="InterPro" id="IPR013762">
    <property type="entry name" value="Integrase-like_cat_sf"/>
</dbReference>
<feature type="domain" description="Core-binding (CB)" evidence="8">
    <location>
        <begin position="65"/>
        <end position="145"/>
    </location>
</feature>
<sequence length="389" mass="44045">MARRQFGSVRQLKSGRWQARYYGPDGIRREAPETFPRERHAKVWLTLREAEIVRGEWMDPDRGRELFGSYAARWIEQQKLGPRTREEYERIFRLQVEPFLGRRELGQVKPDTIRTWRSTLLTSGRSEDATAKAYRLVRSVMYTAVDDDLIRRNPCRIKGADKARRSERSVATVKQVYALADLLGERWRVFVLTAAFTGIRWGELISLRRTDVDLVTRVIRVPRAFAELSGGRLVVVPPKSEASERGVTIPEVLVGELAAHLNKYVGPDDEALVFVGERGGTPKRGSWRSTVKWTKRVAEAGLPAGFTFHDLRHTGSHLASMSGASTRELMQRMGHSTMRAALIYQHATDERAREIADRLNEVVERETKARDGGTPDDDDGTAGVLVPAP</sequence>
<dbReference type="CDD" id="cd01189">
    <property type="entry name" value="INT_ICEBs1_C_like"/>
    <property type="match status" value="1"/>
</dbReference>
<accession>A0ABY2B868</accession>
<evidence type="ECO:0000313" key="10">
    <source>
        <dbReference type="Proteomes" id="UP000295818"/>
    </source>
</evidence>
<feature type="domain" description="Tyr recombinase" evidence="7">
    <location>
        <begin position="166"/>
        <end position="357"/>
    </location>
</feature>
<evidence type="ECO:0000256" key="4">
    <source>
        <dbReference type="ARBA" id="ARBA00023172"/>
    </source>
</evidence>
<dbReference type="Proteomes" id="UP000295818">
    <property type="component" value="Unassembled WGS sequence"/>
</dbReference>
<evidence type="ECO:0000256" key="3">
    <source>
        <dbReference type="ARBA" id="ARBA00023125"/>
    </source>
</evidence>
<dbReference type="InterPro" id="IPR050090">
    <property type="entry name" value="Tyrosine_recombinase_XerCD"/>
</dbReference>
<keyword evidence="2" id="KW-0229">DNA integration</keyword>
<gene>
    <name evidence="9" type="ORF">EV644_1481</name>
</gene>
<comment type="caution">
    <text evidence="9">The sequence shown here is derived from an EMBL/GenBank/DDBJ whole genome shotgun (WGS) entry which is preliminary data.</text>
</comment>
<evidence type="ECO:0000256" key="1">
    <source>
        <dbReference type="ARBA" id="ARBA00008857"/>
    </source>
</evidence>
<feature type="compositionally biased region" description="Basic and acidic residues" evidence="6">
    <location>
        <begin position="360"/>
        <end position="373"/>
    </location>
</feature>
<dbReference type="Gene3D" id="1.10.150.130">
    <property type="match status" value="1"/>
</dbReference>
<keyword evidence="10" id="KW-1185">Reference proteome</keyword>
<name>A0ABY2B868_9ACTN</name>
<dbReference type="InterPro" id="IPR058717">
    <property type="entry name" value="Phage_L5_Integrase_N"/>
</dbReference>
<dbReference type="PROSITE" id="PS51898">
    <property type="entry name" value="TYR_RECOMBINASE"/>
    <property type="match status" value="1"/>
</dbReference>
<evidence type="ECO:0000256" key="5">
    <source>
        <dbReference type="PROSITE-ProRule" id="PRU01248"/>
    </source>
</evidence>
<dbReference type="RefSeq" id="WP_132197562.1">
    <property type="nucleotide sequence ID" value="NZ_SLWM01000048.1"/>
</dbReference>
<dbReference type="PANTHER" id="PTHR30349">
    <property type="entry name" value="PHAGE INTEGRASE-RELATED"/>
    <property type="match status" value="1"/>
</dbReference>
<feature type="region of interest" description="Disordered" evidence="6">
    <location>
        <begin position="360"/>
        <end position="389"/>
    </location>
</feature>
<evidence type="ECO:0000259" key="7">
    <source>
        <dbReference type="PROSITE" id="PS51898"/>
    </source>
</evidence>
<dbReference type="Gene3D" id="1.10.443.10">
    <property type="entry name" value="Intergrase catalytic core"/>
    <property type="match status" value="1"/>
</dbReference>
<dbReference type="InterPro" id="IPR011010">
    <property type="entry name" value="DNA_brk_join_enz"/>
</dbReference>
<dbReference type="SUPFAM" id="SSF56349">
    <property type="entry name" value="DNA breaking-rejoining enzymes"/>
    <property type="match status" value="1"/>
</dbReference>
<dbReference type="InterPro" id="IPR002104">
    <property type="entry name" value="Integrase_catalytic"/>
</dbReference>
<dbReference type="Pfam" id="PF14659">
    <property type="entry name" value="Phage_int_SAM_3"/>
    <property type="match status" value="1"/>
</dbReference>
<dbReference type="InterPro" id="IPR044068">
    <property type="entry name" value="CB"/>
</dbReference>
<evidence type="ECO:0000256" key="6">
    <source>
        <dbReference type="SAM" id="MobiDB-lite"/>
    </source>
</evidence>
<evidence type="ECO:0000256" key="2">
    <source>
        <dbReference type="ARBA" id="ARBA00022908"/>
    </source>
</evidence>
<dbReference type="PROSITE" id="PS51900">
    <property type="entry name" value="CB"/>
    <property type="match status" value="1"/>
</dbReference>
<organism evidence="9 10">
    <name type="scientific">Kribbella orskensis</name>
    <dbReference type="NCBI Taxonomy" id="2512216"/>
    <lineage>
        <taxon>Bacteria</taxon>
        <taxon>Bacillati</taxon>
        <taxon>Actinomycetota</taxon>
        <taxon>Actinomycetes</taxon>
        <taxon>Propionibacteriales</taxon>
        <taxon>Kribbellaceae</taxon>
        <taxon>Kribbella</taxon>
    </lineage>
</organism>
<evidence type="ECO:0000313" key="9">
    <source>
        <dbReference type="EMBL" id="TCO08133.1"/>
    </source>
</evidence>
<comment type="similarity">
    <text evidence="1">Belongs to the 'phage' integrase family.</text>
</comment>
<keyword evidence="3 5" id="KW-0238">DNA-binding</keyword>
<keyword evidence="4" id="KW-0233">DNA recombination</keyword>
<protein>
    <submittedName>
        <fullName evidence="9">Site-specific recombinase XerD</fullName>
    </submittedName>
</protein>
<dbReference type="InterPro" id="IPR004107">
    <property type="entry name" value="Integrase_SAM-like_N"/>
</dbReference>
<dbReference type="Pfam" id="PF00589">
    <property type="entry name" value="Phage_integrase"/>
    <property type="match status" value="1"/>
</dbReference>
<dbReference type="EMBL" id="SLWM01000048">
    <property type="protein sequence ID" value="TCO08133.1"/>
    <property type="molecule type" value="Genomic_DNA"/>
</dbReference>
<proteinExistence type="inferred from homology"/>
<dbReference type="PANTHER" id="PTHR30349:SF64">
    <property type="entry name" value="PROPHAGE INTEGRASE INTD-RELATED"/>
    <property type="match status" value="1"/>
</dbReference>